<reference evidence="6" key="1">
    <citation type="submission" date="2018-07" db="EMBL/GenBank/DDBJ databases">
        <authorList>
            <person name="Quirk P.G."/>
            <person name="Krulwich T.A."/>
        </authorList>
    </citation>
    <scope>NUCLEOTIDE SEQUENCE</scope>
</reference>
<dbReference type="InterPro" id="IPR008905">
    <property type="entry name" value="EIF3C_N_dom"/>
</dbReference>
<dbReference type="AlphaFoldDB" id="A0A336N6U8"/>
<evidence type="ECO:0000256" key="4">
    <source>
        <dbReference type="SAM" id="MobiDB-lite"/>
    </source>
</evidence>
<feature type="compositionally biased region" description="Acidic residues" evidence="4">
    <location>
        <begin position="161"/>
        <end position="172"/>
    </location>
</feature>
<dbReference type="VEuPathDB" id="VectorBase:CSON007845"/>
<feature type="compositionally biased region" description="Low complexity" evidence="4">
    <location>
        <begin position="216"/>
        <end position="229"/>
    </location>
</feature>
<keyword evidence="1" id="KW-0963">Cytoplasm</keyword>
<dbReference type="InterPro" id="IPR027516">
    <property type="entry name" value="EIF3C"/>
</dbReference>
<protein>
    <submittedName>
        <fullName evidence="6">CSON007845 protein</fullName>
    </submittedName>
</protein>
<accession>A0A336N6U8</accession>
<feature type="compositionally biased region" description="Basic residues" evidence="4">
    <location>
        <begin position="255"/>
        <end position="266"/>
    </location>
</feature>
<dbReference type="OMA" id="DHVHTPA"/>
<feature type="domain" description="Eukaryotic translation initiation factor 3 subunit C N-terminal" evidence="5">
    <location>
        <begin position="428"/>
        <end position="582"/>
    </location>
</feature>
<dbReference type="GO" id="GO:0031369">
    <property type="term" value="F:translation initiation factor binding"/>
    <property type="evidence" value="ECO:0007669"/>
    <property type="project" value="InterPro"/>
</dbReference>
<dbReference type="PANTHER" id="PTHR13937:SF0">
    <property type="entry name" value="EUKARYOTIC TRANSLATION INITIATION FACTOR 3 SUBUNIT C-RELATED"/>
    <property type="match status" value="1"/>
</dbReference>
<evidence type="ECO:0000259" key="5">
    <source>
        <dbReference type="Pfam" id="PF05470"/>
    </source>
</evidence>
<sequence>MSRFFQTGSDSDSESTSSEEIVPRQQVVNYQFSDDEEEVKRVVRSTKDKRYDEMGNIIKNIKNYKKIKDMSSILTSFEELTKAYSKALPVILKEEGGIAPRFIVRALVELEDFINEVWEDKEARKNMSKNNGKSLGTLRQKFRKYVKDMEDDMKKFRENPNIDDDDEDDEKVEDDKTELLDNEDVKKLKSVSFKKEEVEKISLERVEDSEDSDVWGSDSDTETSSSDGDNQYMSMRERFLKKTTEKEDPYEVEKKKQKKTKTKPKRTREEVEEDEEGEWKTVSGTTAPTDKPKMFSKDAEIDAPIVITKLNEVMAARGKKRTDRKLQIEFLHELKSISEQHKLGPAIAIKIRFNIVSAIFDYNPKVSEPMKLEYWKKLLETIQDLLHILLENSDIRLSESVTEENEEFDTPPLKVRGCILTAIEPLPYVEKHGDDTEICRVYLRKIDHLYYKFDPTVIKKKEKKVEQSIKTTVDEMEKLCRFIYTKDNTDRIRTRAILCHIFHHSLHDNWFQARDLVLMSHLQETIQHSDPSTQILYNRTMANLGLCAFRAGNIKDAHQCLVELMMTGKPKELLAQGLIPQFHLAVQSWQKRVI</sequence>
<feature type="region of interest" description="Disordered" evidence="4">
    <location>
        <begin position="153"/>
        <end position="177"/>
    </location>
</feature>
<organism evidence="6">
    <name type="scientific">Culicoides sonorensis</name>
    <name type="common">Biting midge</name>
    <dbReference type="NCBI Taxonomy" id="179676"/>
    <lineage>
        <taxon>Eukaryota</taxon>
        <taxon>Metazoa</taxon>
        <taxon>Ecdysozoa</taxon>
        <taxon>Arthropoda</taxon>
        <taxon>Hexapoda</taxon>
        <taxon>Insecta</taxon>
        <taxon>Pterygota</taxon>
        <taxon>Neoptera</taxon>
        <taxon>Endopterygota</taxon>
        <taxon>Diptera</taxon>
        <taxon>Nematocera</taxon>
        <taxon>Chironomoidea</taxon>
        <taxon>Ceratopogonidae</taxon>
        <taxon>Ceratopogoninae</taxon>
        <taxon>Culicoides</taxon>
        <taxon>Monoculicoides</taxon>
    </lineage>
</organism>
<name>A0A336N6U8_CULSO</name>
<feature type="region of interest" description="Disordered" evidence="4">
    <location>
        <begin position="1"/>
        <end position="22"/>
    </location>
</feature>
<gene>
    <name evidence="6" type="primary">CSON007845</name>
</gene>
<feature type="region of interest" description="Disordered" evidence="4">
    <location>
        <begin position="204"/>
        <end position="294"/>
    </location>
</feature>
<proteinExistence type="predicted"/>
<evidence type="ECO:0000256" key="1">
    <source>
        <dbReference type="ARBA" id="ARBA00022490"/>
    </source>
</evidence>
<dbReference type="GO" id="GO:0003723">
    <property type="term" value="F:RNA binding"/>
    <property type="evidence" value="ECO:0007669"/>
    <property type="project" value="InterPro"/>
</dbReference>
<evidence type="ECO:0000256" key="3">
    <source>
        <dbReference type="ARBA" id="ARBA00022917"/>
    </source>
</evidence>
<feature type="domain" description="Eukaryotic translation initiation factor 3 subunit C N-terminal" evidence="5">
    <location>
        <begin position="31"/>
        <end position="425"/>
    </location>
</feature>
<keyword evidence="3" id="KW-0648">Protein biosynthesis</keyword>
<dbReference type="GO" id="GO:0005852">
    <property type="term" value="C:eukaryotic translation initiation factor 3 complex"/>
    <property type="evidence" value="ECO:0007669"/>
    <property type="project" value="InterPro"/>
</dbReference>
<feature type="compositionally biased region" description="Basic and acidic residues" evidence="4">
    <location>
        <begin position="235"/>
        <end position="254"/>
    </location>
</feature>
<dbReference type="PANTHER" id="PTHR13937">
    <property type="entry name" value="EUKARYOTIC TRANSLATION INITATION FACTOR 3, SUBUNIT 8 EIF3S8 -RELATED"/>
    <property type="match status" value="1"/>
</dbReference>
<evidence type="ECO:0000256" key="2">
    <source>
        <dbReference type="ARBA" id="ARBA00022540"/>
    </source>
</evidence>
<evidence type="ECO:0000313" key="6">
    <source>
        <dbReference type="EMBL" id="SSX34348.1"/>
    </source>
</evidence>
<dbReference type="EMBL" id="UFQT01002959">
    <property type="protein sequence ID" value="SSX34348.1"/>
    <property type="molecule type" value="Genomic_DNA"/>
</dbReference>
<dbReference type="Pfam" id="PF05470">
    <property type="entry name" value="eIF-3c_N"/>
    <property type="match status" value="2"/>
</dbReference>
<keyword evidence="2" id="KW-0396">Initiation factor</keyword>
<dbReference type="GO" id="GO:0003743">
    <property type="term" value="F:translation initiation factor activity"/>
    <property type="evidence" value="ECO:0007669"/>
    <property type="project" value="UniProtKB-KW"/>
</dbReference>